<dbReference type="GO" id="GO:0004523">
    <property type="term" value="F:RNA-DNA hybrid ribonuclease activity"/>
    <property type="evidence" value="ECO:0007669"/>
    <property type="project" value="InterPro"/>
</dbReference>
<dbReference type="InterPro" id="IPR053151">
    <property type="entry name" value="RNase_H-like"/>
</dbReference>
<keyword evidence="3" id="KW-1185">Reference proteome</keyword>
<dbReference type="GO" id="GO:0003676">
    <property type="term" value="F:nucleic acid binding"/>
    <property type="evidence" value="ECO:0007669"/>
    <property type="project" value="InterPro"/>
</dbReference>
<accession>A0A9D3UW02</accession>
<feature type="domain" description="RNase H type-1" evidence="1">
    <location>
        <begin position="45"/>
        <end position="92"/>
    </location>
</feature>
<dbReference type="CDD" id="cd06222">
    <property type="entry name" value="RNase_H_like"/>
    <property type="match status" value="1"/>
</dbReference>
<dbReference type="InterPro" id="IPR002156">
    <property type="entry name" value="RNaseH_domain"/>
</dbReference>
<dbReference type="Proteomes" id="UP000828251">
    <property type="component" value="Unassembled WGS sequence"/>
</dbReference>
<comment type="caution">
    <text evidence="2">The sequence shown here is derived from an EMBL/GenBank/DDBJ whole genome shotgun (WGS) entry which is preliminary data.</text>
</comment>
<dbReference type="Pfam" id="PF13456">
    <property type="entry name" value="RVT_3"/>
    <property type="match status" value="1"/>
</dbReference>
<dbReference type="PANTHER" id="PTHR47723:SF13">
    <property type="entry name" value="PUTATIVE-RELATED"/>
    <property type="match status" value="1"/>
</dbReference>
<evidence type="ECO:0000313" key="3">
    <source>
        <dbReference type="Proteomes" id="UP000828251"/>
    </source>
</evidence>
<organism evidence="2 3">
    <name type="scientific">Gossypium stocksii</name>
    <dbReference type="NCBI Taxonomy" id="47602"/>
    <lineage>
        <taxon>Eukaryota</taxon>
        <taxon>Viridiplantae</taxon>
        <taxon>Streptophyta</taxon>
        <taxon>Embryophyta</taxon>
        <taxon>Tracheophyta</taxon>
        <taxon>Spermatophyta</taxon>
        <taxon>Magnoliopsida</taxon>
        <taxon>eudicotyledons</taxon>
        <taxon>Gunneridae</taxon>
        <taxon>Pentapetalae</taxon>
        <taxon>rosids</taxon>
        <taxon>malvids</taxon>
        <taxon>Malvales</taxon>
        <taxon>Malvaceae</taxon>
        <taxon>Malvoideae</taxon>
        <taxon>Gossypium</taxon>
    </lineage>
</organism>
<evidence type="ECO:0000313" key="2">
    <source>
        <dbReference type="EMBL" id="KAH1063467.1"/>
    </source>
</evidence>
<gene>
    <name evidence="2" type="ORF">J1N35_028454</name>
</gene>
<evidence type="ECO:0000259" key="1">
    <source>
        <dbReference type="Pfam" id="PF13456"/>
    </source>
</evidence>
<sequence length="133" mass="15214">MAQDASRHLYGHLTEDTLYILRDCSYAKEIWNQVIPSNRIDSFFVGGVIRDDRGQWVLGYNRPLGKCTVTVAELWGIFDGLLLLQKQGYAEVADAFAKMALTRSETLHMFEEPPLVIKEILKEDSTFDNMSRI</sequence>
<proteinExistence type="predicted"/>
<dbReference type="AlphaFoldDB" id="A0A9D3UW02"/>
<name>A0A9D3UW02_9ROSI</name>
<dbReference type="PANTHER" id="PTHR47723">
    <property type="entry name" value="OS05G0353850 PROTEIN"/>
    <property type="match status" value="1"/>
</dbReference>
<reference evidence="2 3" key="1">
    <citation type="journal article" date="2021" name="Plant Biotechnol. J.">
        <title>Multi-omics assisted identification of the key and species-specific regulatory components of drought-tolerant mechanisms in Gossypium stocksii.</title>
        <authorList>
            <person name="Yu D."/>
            <person name="Ke L."/>
            <person name="Zhang D."/>
            <person name="Wu Y."/>
            <person name="Sun Y."/>
            <person name="Mei J."/>
            <person name="Sun J."/>
            <person name="Sun Y."/>
        </authorList>
    </citation>
    <scope>NUCLEOTIDE SEQUENCE [LARGE SCALE GENOMIC DNA]</scope>
    <source>
        <strain evidence="3">cv. E1</strain>
        <tissue evidence="2">Leaf</tissue>
    </source>
</reference>
<dbReference type="InterPro" id="IPR044730">
    <property type="entry name" value="RNase_H-like_dom_plant"/>
</dbReference>
<dbReference type="EMBL" id="JAIQCV010000009">
    <property type="protein sequence ID" value="KAH1063467.1"/>
    <property type="molecule type" value="Genomic_DNA"/>
</dbReference>
<dbReference type="OrthoDB" id="961708at2759"/>
<protein>
    <recommendedName>
        <fullName evidence="1">RNase H type-1 domain-containing protein</fullName>
    </recommendedName>
</protein>